<evidence type="ECO:0000313" key="4">
    <source>
        <dbReference type="Proteomes" id="UP000271162"/>
    </source>
</evidence>
<dbReference type="InterPro" id="IPR001607">
    <property type="entry name" value="Znf_UBP"/>
</dbReference>
<dbReference type="PROSITE" id="PS50271">
    <property type="entry name" value="ZF_UBP"/>
    <property type="match status" value="1"/>
</dbReference>
<name>A0A158QWW1_NIPBR</name>
<sequence length="183" mass="20145">MLLKDLISKGCLRLALIDVDDLLNVVRSSILFSSNADICDKYILDAISNKRNETKIAFRGTLVPSDNIATIVKEVPVVNGLNVVVPLTTCPHRSQTTGAADIRIDANAVCDICSEAAELWVCLTCYKVHCGRYVRGHALSHHFSEPTHAMSLSLANFSVWCYPCEAFVHNKVLIPAKPFARYA</sequence>
<dbReference type="PANTHER" id="PTHR47665:SF1">
    <property type="entry name" value="HISTONE DEACETYLASE-LIKE PROTEIN"/>
    <property type="match status" value="1"/>
</dbReference>
<reference evidence="3 4" key="2">
    <citation type="submission" date="2018-11" db="EMBL/GenBank/DDBJ databases">
        <authorList>
            <consortium name="Pathogen Informatics"/>
        </authorList>
    </citation>
    <scope>NUCLEOTIDE SEQUENCE [LARGE SCALE GENOMIC DNA]</scope>
</reference>
<dbReference type="Gene3D" id="3.30.40.10">
    <property type="entry name" value="Zinc/RING finger domain, C3HC4 (zinc finger)"/>
    <property type="match status" value="1"/>
</dbReference>
<gene>
    <name evidence="3" type="ORF">NBR_LOCUS5884</name>
</gene>
<dbReference type="InterPro" id="IPR013083">
    <property type="entry name" value="Znf_RING/FYVE/PHD"/>
</dbReference>
<dbReference type="AlphaFoldDB" id="A0A158QWW1"/>
<evidence type="ECO:0000313" key="5">
    <source>
        <dbReference type="WBParaSite" id="NBR_0000588301-mRNA-1"/>
    </source>
</evidence>
<protein>
    <submittedName>
        <fullName evidence="5">UBP-type domain-containing protein</fullName>
    </submittedName>
</protein>
<dbReference type="WBParaSite" id="NBR_0000588301-mRNA-1">
    <property type="protein sequence ID" value="NBR_0000588301-mRNA-1"/>
    <property type="gene ID" value="NBR_0000588301"/>
</dbReference>
<dbReference type="EMBL" id="UYSL01019763">
    <property type="protein sequence ID" value="VDL69473.1"/>
    <property type="molecule type" value="Genomic_DNA"/>
</dbReference>
<dbReference type="GO" id="GO:0008270">
    <property type="term" value="F:zinc ion binding"/>
    <property type="evidence" value="ECO:0007669"/>
    <property type="project" value="UniProtKB-KW"/>
</dbReference>
<keyword evidence="1" id="KW-0862">Zinc</keyword>
<reference evidence="5" key="1">
    <citation type="submission" date="2016-04" db="UniProtKB">
        <authorList>
            <consortium name="WormBaseParasite"/>
        </authorList>
    </citation>
    <scope>IDENTIFICATION</scope>
</reference>
<accession>A0A158QWW1</accession>
<dbReference type="STRING" id="27835.A0A158QWW1"/>
<feature type="domain" description="UBP-type" evidence="2">
    <location>
        <begin position="88"/>
        <end position="183"/>
    </location>
</feature>
<dbReference type="SUPFAM" id="SSF57850">
    <property type="entry name" value="RING/U-box"/>
    <property type="match status" value="1"/>
</dbReference>
<proteinExistence type="predicted"/>
<organism evidence="5">
    <name type="scientific">Nippostrongylus brasiliensis</name>
    <name type="common">Rat hookworm</name>
    <dbReference type="NCBI Taxonomy" id="27835"/>
    <lineage>
        <taxon>Eukaryota</taxon>
        <taxon>Metazoa</taxon>
        <taxon>Ecdysozoa</taxon>
        <taxon>Nematoda</taxon>
        <taxon>Chromadorea</taxon>
        <taxon>Rhabditida</taxon>
        <taxon>Rhabditina</taxon>
        <taxon>Rhabditomorpha</taxon>
        <taxon>Strongyloidea</taxon>
        <taxon>Heligmosomidae</taxon>
        <taxon>Nippostrongylus</taxon>
    </lineage>
</organism>
<keyword evidence="4" id="KW-1185">Reference proteome</keyword>
<dbReference type="PANTHER" id="PTHR47665">
    <property type="entry name" value="HISTONE DEACETYLASE-LIKE PROTEIN"/>
    <property type="match status" value="1"/>
</dbReference>
<dbReference type="Pfam" id="PF02148">
    <property type="entry name" value="zf-UBP"/>
    <property type="match status" value="1"/>
</dbReference>
<evidence type="ECO:0000259" key="2">
    <source>
        <dbReference type="PROSITE" id="PS50271"/>
    </source>
</evidence>
<dbReference type="SMART" id="SM00290">
    <property type="entry name" value="ZnF_UBP"/>
    <property type="match status" value="1"/>
</dbReference>
<evidence type="ECO:0000313" key="3">
    <source>
        <dbReference type="EMBL" id="VDL69473.1"/>
    </source>
</evidence>
<dbReference type="Proteomes" id="UP000271162">
    <property type="component" value="Unassembled WGS sequence"/>
</dbReference>
<keyword evidence="1" id="KW-0479">Metal-binding</keyword>
<evidence type="ECO:0000256" key="1">
    <source>
        <dbReference type="PROSITE-ProRule" id="PRU00502"/>
    </source>
</evidence>
<keyword evidence="1" id="KW-0863">Zinc-finger</keyword>